<dbReference type="AlphaFoldDB" id="A0A5C4NGD9"/>
<gene>
    <name evidence="2" type="ORF">FHG71_11355</name>
</gene>
<evidence type="ECO:0000256" key="1">
    <source>
        <dbReference type="SAM" id="Phobius"/>
    </source>
</evidence>
<comment type="caution">
    <text evidence="2">The sequence shown here is derived from an EMBL/GenBank/DDBJ whole genome shotgun (WGS) entry which is preliminary data.</text>
</comment>
<keyword evidence="1" id="KW-0812">Transmembrane</keyword>
<evidence type="ECO:0000313" key="3">
    <source>
        <dbReference type="Proteomes" id="UP000305709"/>
    </source>
</evidence>
<dbReference type="Proteomes" id="UP000305709">
    <property type="component" value="Unassembled WGS sequence"/>
</dbReference>
<sequence length="71" mass="7326">MARLILFLMLFAALALAIAAAVTLVRSLSTPAPAPLPVPTEDRMPKAARNIAYVVLLLLLVGVTGGVMGPS</sequence>
<organism evidence="2 3">
    <name type="scientific">Rubellimicrobium roseum</name>
    <dbReference type="NCBI Taxonomy" id="687525"/>
    <lineage>
        <taxon>Bacteria</taxon>
        <taxon>Pseudomonadati</taxon>
        <taxon>Pseudomonadota</taxon>
        <taxon>Alphaproteobacteria</taxon>
        <taxon>Rhodobacterales</taxon>
        <taxon>Roseobacteraceae</taxon>
        <taxon>Rubellimicrobium</taxon>
    </lineage>
</organism>
<accession>A0A5C4NGD9</accession>
<keyword evidence="1" id="KW-1133">Transmembrane helix</keyword>
<evidence type="ECO:0000313" key="2">
    <source>
        <dbReference type="EMBL" id="TNC71529.1"/>
    </source>
</evidence>
<proteinExistence type="predicted"/>
<name>A0A5C4NGD9_9RHOB</name>
<feature type="transmembrane region" description="Helical" evidence="1">
    <location>
        <begin position="51"/>
        <end position="69"/>
    </location>
</feature>
<protein>
    <submittedName>
        <fullName evidence="2">Uncharacterized protein</fullName>
    </submittedName>
</protein>
<dbReference type="RefSeq" id="WP_139081793.1">
    <property type="nucleotide sequence ID" value="NZ_VDFV01000013.1"/>
</dbReference>
<dbReference type="EMBL" id="VDFV01000013">
    <property type="protein sequence ID" value="TNC71529.1"/>
    <property type="molecule type" value="Genomic_DNA"/>
</dbReference>
<reference evidence="2 3" key="1">
    <citation type="submission" date="2019-06" db="EMBL/GenBank/DDBJ databases">
        <authorList>
            <person name="Jiang L."/>
        </authorList>
    </citation>
    <scope>NUCLEOTIDE SEQUENCE [LARGE SCALE GENOMIC DNA]</scope>
    <source>
        <strain evidence="2 3">YIM 48858</strain>
    </source>
</reference>
<keyword evidence="3" id="KW-1185">Reference proteome</keyword>
<keyword evidence="1" id="KW-0472">Membrane</keyword>